<dbReference type="Proteomes" id="UP000551758">
    <property type="component" value="Unassembled WGS sequence"/>
</dbReference>
<dbReference type="Gene3D" id="3.40.50.720">
    <property type="entry name" value="NAD(P)-binding Rossmann-like Domain"/>
    <property type="match status" value="1"/>
</dbReference>
<comment type="similarity">
    <text evidence="1">Belongs to the short-chain dehydrogenases/reductases (SDR) family.</text>
</comment>
<accession>A0A7J7FHR0</accession>
<sequence length="186" mass="20972">MATWSCTLSRAVSTTSLENCQHRSLAMAKLMPLLSLVTSTVQFPCRILKRTVVPIFNIGHPMPNAMPLISGQPSFMCTPFFVIFHELVHEPRQLRFHDGLTCRVVNVSSTVSLRALQNSSPKLQQKFTSDTIMEEELVGPMNKFMKDTKNEVHIKEGWPDIRAMAYAVSKMGITVLSRIHTRKLGE</sequence>
<dbReference type="GO" id="GO:0004090">
    <property type="term" value="F:carbonyl reductase (NADPH) activity"/>
    <property type="evidence" value="ECO:0007669"/>
    <property type="project" value="TreeGrafter"/>
</dbReference>
<dbReference type="AlphaFoldDB" id="A0A7J7FHR0"/>
<evidence type="ECO:0000313" key="5">
    <source>
        <dbReference type="Proteomes" id="UP000551758"/>
    </source>
</evidence>
<comment type="caution">
    <text evidence="4">The sequence shown here is derived from an EMBL/GenBank/DDBJ whole genome shotgun (WGS) entry which is preliminary data.</text>
</comment>
<evidence type="ECO:0000256" key="3">
    <source>
        <dbReference type="ARBA" id="ARBA00023002"/>
    </source>
</evidence>
<reference evidence="4 5" key="1">
    <citation type="journal article" date="2020" name="Mol. Biol. Evol.">
        <title>Interspecific Gene Flow and the Evolution of Specialization in Black and White Rhinoceros.</title>
        <authorList>
            <person name="Moodley Y."/>
            <person name="Westbury M.V."/>
            <person name="Russo I.M."/>
            <person name="Gopalakrishnan S."/>
            <person name="Rakotoarivelo A."/>
            <person name="Olsen R.A."/>
            <person name="Prost S."/>
            <person name="Tunstall T."/>
            <person name="Ryder O.A."/>
            <person name="Dalen L."/>
            <person name="Bruford M.W."/>
        </authorList>
    </citation>
    <scope>NUCLEOTIDE SEQUENCE [LARGE SCALE GENOMIC DNA]</scope>
    <source>
        <strain evidence="4">SBR-YM</strain>
        <tissue evidence="4">Skin</tissue>
    </source>
</reference>
<dbReference type="EMBL" id="JACDTQ010000575">
    <property type="protein sequence ID" value="KAF5927507.1"/>
    <property type="molecule type" value="Genomic_DNA"/>
</dbReference>
<keyword evidence="5" id="KW-1185">Reference proteome</keyword>
<evidence type="ECO:0000256" key="1">
    <source>
        <dbReference type="ARBA" id="ARBA00006484"/>
    </source>
</evidence>
<keyword evidence="2" id="KW-0521">NADP</keyword>
<gene>
    <name evidence="4" type="ORF">HPG69_016146</name>
</gene>
<dbReference type="PANTHER" id="PTHR43963">
    <property type="entry name" value="CARBONYL REDUCTASE 1-RELATED"/>
    <property type="match status" value="1"/>
</dbReference>
<protein>
    <submittedName>
        <fullName evidence="4">Uncharacterized protein</fullName>
    </submittedName>
</protein>
<evidence type="ECO:0000313" key="4">
    <source>
        <dbReference type="EMBL" id="KAF5927507.1"/>
    </source>
</evidence>
<dbReference type="PANTHER" id="PTHR43963:SF2">
    <property type="entry name" value="CARBONYL REDUCTASE [NADPH] 1"/>
    <property type="match status" value="1"/>
</dbReference>
<evidence type="ECO:0000256" key="2">
    <source>
        <dbReference type="ARBA" id="ARBA00022857"/>
    </source>
</evidence>
<name>A0A7J7FHR0_DICBM</name>
<proteinExistence type="inferred from homology"/>
<organism evidence="4 5">
    <name type="scientific">Diceros bicornis minor</name>
    <name type="common">South-central black rhinoceros</name>
    <dbReference type="NCBI Taxonomy" id="77932"/>
    <lineage>
        <taxon>Eukaryota</taxon>
        <taxon>Metazoa</taxon>
        <taxon>Chordata</taxon>
        <taxon>Craniata</taxon>
        <taxon>Vertebrata</taxon>
        <taxon>Euteleostomi</taxon>
        <taxon>Mammalia</taxon>
        <taxon>Eutheria</taxon>
        <taxon>Laurasiatheria</taxon>
        <taxon>Perissodactyla</taxon>
        <taxon>Rhinocerotidae</taxon>
        <taxon>Diceros</taxon>
    </lineage>
</organism>
<keyword evidence="3" id="KW-0560">Oxidoreductase</keyword>